<keyword evidence="1" id="KW-0812">Transmembrane</keyword>
<dbReference type="AlphaFoldDB" id="A0A5N6V440"/>
<evidence type="ECO:0000313" key="2">
    <source>
        <dbReference type="EMBL" id="KAE8165390.1"/>
    </source>
</evidence>
<evidence type="ECO:0000313" key="3">
    <source>
        <dbReference type="Proteomes" id="UP000326950"/>
    </source>
</evidence>
<accession>A0A5N6V440</accession>
<dbReference type="EMBL" id="ML738600">
    <property type="protein sequence ID" value="KAE8165390.1"/>
    <property type="molecule type" value="Genomic_DNA"/>
</dbReference>
<feature type="transmembrane region" description="Helical" evidence="1">
    <location>
        <begin position="6"/>
        <end position="29"/>
    </location>
</feature>
<feature type="non-terminal residue" evidence="2">
    <location>
        <position position="59"/>
    </location>
</feature>
<protein>
    <submittedName>
        <fullName evidence="2">Uncharacterized protein</fullName>
    </submittedName>
</protein>
<keyword evidence="3" id="KW-1185">Reference proteome</keyword>
<keyword evidence="1" id="KW-0472">Membrane</keyword>
<reference evidence="2 3" key="1">
    <citation type="submission" date="2019-04" db="EMBL/GenBank/DDBJ databases">
        <title>Friends and foes A comparative genomics study of 23 Aspergillus species from section Flavi.</title>
        <authorList>
            <consortium name="DOE Joint Genome Institute"/>
            <person name="Kjaerbolling I."/>
            <person name="Vesth T."/>
            <person name="Frisvad J.C."/>
            <person name="Nybo J.L."/>
            <person name="Theobald S."/>
            <person name="Kildgaard S."/>
            <person name="Isbrandt T."/>
            <person name="Kuo A."/>
            <person name="Sato A."/>
            <person name="Lyhne E.K."/>
            <person name="Kogle M.E."/>
            <person name="Wiebenga A."/>
            <person name="Kun R.S."/>
            <person name="Lubbers R.J."/>
            <person name="Makela M.R."/>
            <person name="Barry K."/>
            <person name="Chovatia M."/>
            <person name="Clum A."/>
            <person name="Daum C."/>
            <person name="Haridas S."/>
            <person name="He G."/>
            <person name="LaButti K."/>
            <person name="Lipzen A."/>
            <person name="Mondo S."/>
            <person name="Riley R."/>
            <person name="Salamov A."/>
            <person name="Simmons B.A."/>
            <person name="Magnuson J.K."/>
            <person name="Henrissat B."/>
            <person name="Mortensen U.H."/>
            <person name="Larsen T.O."/>
            <person name="Devries R.P."/>
            <person name="Grigoriev I.V."/>
            <person name="Machida M."/>
            <person name="Baker S.E."/>
            <person name="Andersen M.R."/>
        </authorList>
    </citation>
    <scope>NUCLEOTIDE SEQUENCE [LARGE SCALE GENOMIC DNA]</scope>
    <source>
        <strain evidence="2 3">CBS 117626</strain>
    </source>
</reference>
<proteinExistence type="predicted"/>
<keyword evidence="1" id="KW-1133">Transmembrane helix</keyword>
<sequence>MLHGVVLLYTLGFNCNSFSIIFFSTLGSIRVRMFSCFLKYTPKATTPFASVNTRVIMHS</sequence>
<evidence type="ECO:0000256" key="1">
    <source>
        <dbReference type="SAM" id="Phobius"/>
    </source>
</evidence>
<name>A0A5N6V440_ASPTM</name>
<organism evidence="2 3">
    <name type="scientific">Aspergillus tamarii</name>
    <dbReference type="NCBI Taxonomy" id="41984"/>
    <lineage>
        <taxon>Eukaryota</taxon>
        <taxon>Fungi</taxon>
        <taxon>Dikarya</taxon>
        <taxon>Ascomycota</taxon>
        <taxon>Pezizomycotina</taxon>
        <taxon>Eurotiomycetes</taxon>
        <taxon>Eurotiomycetidae</taxon>
        <taxon>Eurotiales</taxon>
        <taxon>Aspergillaceae</taxon>
        <taxon>Aspergillus</taxon>
        <taxon>Aspergillus subgen. Circumdati</taxon>
    </lineage>
</organism>
<dbReference type="Proteomes" id="UP000326950">
    <property type="component" value="Unassembled WGS sequence"/>
</dbReference>
<gene>
    <name evidence="2" type="ORF">BDV40DRAFT_258098</name>
</gene>